<dbReference type="RefSeq" id="WP_066180347.1">
    <property type="nucleotide sequence ID" value="NZ_LQZT01000023.1"/>
</dbReference>
<name>A0A1C1YUG1_9HYPH</name>
<keyword evidence="3" id="KW-1185">Reference proteome</keyword>
<organism evidence="2 3">
    <name type="scientific">Hoeflea olei</name>
    <dbReference type="NCBI Taxonomy" id="1480615"/>
    <lineage>
        <taxon>Bacteria</taxon>
        <taxon>Pseudomonadati</taxon>
        <taxon>Pseudomonadota</taxon>
        <taxon>Alphaproteobacteria</taxon>
        <taxon>Hyphomicrobiales</taxon>
        <taxon>Rhizobiaceae</taxon>
        <taxon>Hoeflea</taxon>
    </lineage>
</organism>
<proteinExistence type="predicted"/>
<evidence type="ECO:0000313" key="3">
    <source>
        <dbReference type="Proteomes" id="UP000094795"/>
    </source>
</evidence>
<dbReference type="Proteomes" id="UP000094795">
    <property type="component" value="Unassembled WGS sequence"/>
</dbReference>
<accession>A0A1C1YUG1</accession>
<reference evidence="2 3" key="1">
    <citation type="submission" date="2015-12" db="EMBL/GenBank/DDBJ databases">
        <authorList>
            <person name="Shamseldin A."/>
            <person name="Moawad H."/>
            <person name="Abd El-Rahim W.M."/>
            <person name="Sadowsky M.J."/>
        </authorList>
    </citation>
    <scope>NUCLEOTIDE SEQUENCE [LARGE SCALE GENOMIC DNA]</scope>
    <source>
        <strain evidence="2 3">JC234</strain>
    </source>
</reference>
<evidence type="ECO:0000259" key="1">
    <source>
        <dbReference type="Pfam" id="PF15611"/>
    </source>
</evidence>
<dbReference type="OrthoDB" id="3035290at2"/>
<dbReference type="InterPro" id="IPR028943">
    <property type="entry name" value="ZorC_EH_Signature_dom"/>
</dbReference>
<dbReference type="EMBL" id="LQZT01000023">
    <property type="protein sequence ID" value="OCW57067.1"/>
    <property type="molecule type" value="Genomic_DNA"/>
</dbReference>
<protein>
    <recommendedName>
        <fullName evidence="1">Zorya protein ZorC EH domain-containing protein</fullName>
    </recommendedName>
</protein>
<dbReference type="Pfam" id="PF15611">
    <property type="entry name" value="EH_Signature"/>
    <property type="match status" value="1"/>
</dbReference>
<dbReference type="STRING" id="1480615.AWJ14_07910"/>
<gene>
    <name evidence="2" type="ORF">AWJ14_07910</name>
</gene>
<feature type="domain" description="Zorya protein ZorC EH" evidence="1">
    <location>
        <begin position="51"/>
        <end position="436"/>
    </location>
</feature>
<sequence length="476" mass="53846">MDQHGEQDRQAGTALRDAIADIGARFARPRGEEVPPSRLEVLAASMSGDATAEKREGRDYDRIADMLLSDLKQNAMLNARRARDGAWCLWETSPAIAAYEPVLERYLRQLEALADKRASRSLCNAYLNQFRPDRPGLQQVSRTLETVSLVAGDPYNGLQRDLQLFSLPQGPDNMGARALRERRTPIELLRSLGVSGAMSLQGGFVEPCVGAALERLVHDRGLRPEARLDFVKALAIDPAKGALLFPRLKALVANALLLPYIEDTPPDDIRAQTLSLLRKAIGDPRSHGAEWRSMEEAARIARRWLTKQSIDHFLEVVDRVALDRMWRWRRKFWNAVFETRGQDGQSIVEEAYVVFDDVGYDRARQMGIEDLTVGRFLRGGGNVQAGQSVLLLRIGRMVIAEWSHNGRVRIWSDAKRDGAPRLYQKSYSAAELKSGRSYYPDWERAHMSPETLSWQDAVADKLYDLIRIRIPQSRYR</sequence>
<dbReference type="AlphaFoldDB" id="A0A1C1YUG1"/>
<evidence type="ECO:0000313" key="2">
    <source>
        <dbReference type="EMBL" id="OCW57067.1"/>
    </source>
</evidence>
<comment type="caution">
    <text evidence="2">The sequence shown here is derived from an EMBL/GenBank/DDBJ whole genome shotgun (WGS) entry which is preliminary data.</text>
</comment>